<evidence type="ECO:0000259" key="6">
    <source>
        <dbReference type="Pfam" id="PF17210"/>
    </source>
</evidence>
<dbReference type="EMBL" id="FNTX01000002">
    <property type="protein sequence ID" value="SEE83849.1"/>
    <property type="molecule type" value="Genomic_DNA"/>
</dbReference>
<gene>
    <name evidence="7" type="ORF">SAMN04488554_3130</name>
</gene>
<evidence type="ECO:0000256" key="1">
    <source>
        <dbReference type="ARBA" id="ARBA00004613"/>
    </source>
</evidence>
<dbReference type="OrthoDB" id="3169091at2"/>
<dbReference type="STRING" id="648782.SAMN04488554_3130"/>
<dbReference type="GO" id="GO:0005576">
    <property type="term" value="C:extracellular region"/>
    <property type="evidence" value="ECO:0007669"/>
    <property type="project" value="UniProtKB-SubCell"/>
</dbReference>
<dbReference type="SUPFAM" id="SSF117074">
    <property type="entry name" value="Hypothetical protein PA1324"/>
    <property type="match status" value="2"/>
</dbReference>
<name>A0A1H5M391_9MICO</name>
<evidence type="ECO:0000313" key="7">
    <source>
        <dbReference type="EMBL" id="SEE83849.1"/>
    </source>
</evidence>
<sequence>MRARRSRRSRWGVASATGVLIGSLVSAAGLAGAATAATGDEITGSVWQDYDANGVFDSYEDGLGGIEIVGYDAGGTVAGPVVSTADGTYTLPVTSDAARWRVEAHLPEGPEWDQWRPSAVGGDGELTNGTTVQMVTVADGVGADGADFSFHVPSAYVENNPYVFLPEYRFGASDGPAADLTGGEAIRYDAMSSTSTTPVPTTVGVPFGDMGATNGSAWQRAAEPGGLGQLFTAAYVRRHAGLGPGGIGAIYRVVPDGDSIEAPTASAEVFVDLTAWGVDVGSDSAPGATTGDPVGLRPTVTAENPAYDWVRDAQAFERVGREGLGGLALSPDETQMFVVNLHNRSLVRITTGSPATEVQSVDEFDLGFEGDMRPFGVSSDPVTGAMYLTVTNTAESTQDAGDLIGHVYRFFPDDPTALELVLEVPLDFAREARNGQEVDWRPWIGTVDDLGLDTDGPTVGGRWPMPMLADAKILHGQMVLGVRDLWGDLVGSHTLLGPDPASEADNTVVTVVRSYGDVYLADDNDDGTFTLENDGVVGGVSGAGAANELLGPGGYKYFDDSWAQDGGGWSDTGLALGSIVTIPSRDDGVLTTAIHAANGSNQVGVRRLFQDTGANFQPRGALVIQNESPHDPSPTPSVTSKGNGLGSVSIAASAAPIEIGNYLWYDADNDGVQDPDEAPVEGATVNLYEVTGDGTRTLVSSALTNEWGEYYFSSFDEGYQLMTNTDYVVGVDNPDDYAAGGPLENWYPTVPDVGAAVDPDRNDSDGLVEESDGGSFPFAAITTDGPGENDHTIDFGYALIDYEFDKRIVSGPTQSSDDDGTWVIEYDLVAENLGGIDGAYGLSDDLTGYGEGIVVARTEVVSGPDGAALNPDWDGVDDMRVITEDMPIAAGSTIENESEHVYLLRVTVALATDPETGDAVLDPSQFGCAPDQGGDDTAGLFNAAAMDPVNSDQLSDDECADLPVVTLDKTVTAEPHPVDPVNNPGEYEVTYGLTVTNETETATSYALADRLRFGAGVTVVAGSVVAENTAPGDVAVNPAYDGGSEPVIATDVPIAGGQVDTYTVTVRYAVDLPGEAIDSDPSSCGAIGSDDLTTGLFNEAVTSFNGYRDYGDACREVGEVTHDKVLVSAEPAGEGQWEIVYQIEVSNNGVEQVGYDLDDELHFGAGIEVTDAAITGSPEDVALTDPAWDGSAYTRVVTGATMPGTDDEWYAPHVYELTVLADVPLTFADPVDGVDPATCGDGAVDHADPQARAFLNVSHLIDEAGAVEGDDACAAPPEFAIDKTTDSASPALQGDGSWLVTYGIEVTNTGGLSGEYDLADLLRFSDSIEVLETGVTVAPEGVEVNDSWIGSEDELGGSLIAADVPLDAGVVHSYEVQVFVTIDDPSDPAAVTEALTCPELGSDEVGGLNNQAGIGHNDLVADDVACAEPAVIELDKTIADGPDLDADGAYTITYEIEVTNAGVNDTAYDLADELAFGEGIVVTGSEVTAAPEGVEPSQTWSGMGAGQDLVIVTGVPIVAGGVHVYEVTVTGTIAEETLGTAAMGCPPAGTTTDGGGFLNVATVTGAGIVLDDDACASPPPELPSTGADGLTLLALLGG</sequence>
<dbReference type="InterPro" id="IPR033764">
    <property type="entry name" value="Sdr_B"/>
</dbReference>
<organism evidence="7 8">
    <name type="scientific">Ruania alba</name>
    <dbReference type="NCBI Taxonomy" id="648782"/>
    <lineage>
        <taxon>Bacteria</taxon>
        <taxon>Bacillati</taxon>
        <taxon>Actinomycetota</taxon>
        <taxon>Actinomycetes</taxon>
        <taxon>Micrococcales</taxon>
        <taxon>Ruaniaceae</taxon>
        <taxon>Ruania</taxon>
    </lineage>
</organism>
<dbReference type="SUPFAM" id="SSF63825">
    <property type="entry name" value="YWTD domain"/>
    <property type="match status" value="1"/>
</dbReference>
<keyword evidence="8" id="KW-1185">Reference proteome</keyword>
<feature type="region of interest" description="Disordered" evidence="4">
    <location>
        <begin position="624"/>
        <end position="643"/>
    </location>
</feature>
<evidence type="ECO:0000256" key="3">
    <source>
        <dbReference type="ARBA" id="ARBA00022729"/>
    </source>
</evidence>
<dbReference type="Gene3D" id="2.60.40.10">
    <property type="entry name" value="Immunoglobulins"/>
    <property type="match status" value="2"/>
</dbReference>
<keyword evidence="2" id="KW-0964">Secreted</keyword>
<feature type="domain" description="SD-repeat containing protein B" evidence="6">
    <location>
        <begin position="658"/>
        <end position="739"/>
    </location>
</feature>
<feature type="chain" id="PRO_5038719184" description="SD-repeat containing protein B domain-containing protein" evidence="5">
    <location>
        <begin position="28"/>
        <end position="1598"/>
    </location>
</feature>
<dbReference type="InterPro" id="IPR013783">
    <property type="entry name" value="Ig-like_fold"/>
</dbReference>
<dbReference type="Pfam" id="PF17210">
    <property type="entry name" value="SdrD_B"/>
    <property type="match status" value="1"/>
</dbReference>
<evidence type="ECO:0000313" key="8">
    <source>
        <dbReference type="Proteomes" id="UP000199220"/>
    </source>
</evidence>
<dbReference type="Proteomes" id="UP000199220">
    <property type="component" value="Unassembled WGS sequence"/>
</dbReference>
<dbReference type="RefSeq" id="WP_089773972.1">
    <property type="nucleotide sequence ID" value="NZ_FNTX01000002.1"/>
</dbReference>
<accession>A0A1H5M391</accession>
<proteinExistence type="predicted"/>
<evidence type="ECO:0000256" key="4">
    <source>
        <dbReference type="SAM" id="MobiDB-lite"/>
    </source>
</evidence>
<keyword evidence="3 5" id="KW-0732">Signal</keyword>
<feature type="signal peptide" evidence="5">
    <location>
        <begin position="1"/>
        <end position="27"/>
    </location>
</feature>
<dbReference type="GO" id="GO:0005975">
    <property type="term" value="P:carbohydrate metabolic process"/>
    <property type="evidence" value="ECO:0007669"/>
    <property type="project" value="UniProtKB-ARBA"/>
</dbReference>
<evidence type="ECO:0000256" key="2">
    <source>
        <dbReference type="ARBA" id="ARBA00022525"/>
    </source>
</evidence>
<protein>
    <recommendedName>
        <fullName evidence="6">SD-repeat containing protein B domain-containing protein</fullName>
    </recommendedName>
</protein>
<reference evidence="8" key="1">
    <citation type="submission" date="2016-10" db="EMBL/GenBank/DDBJ databases">
        <authorList>
            <person name="Varghese N."/>
            <person name="Submissions S."/>
        </authorList>
    </citation>
    <scope>NUCLEOTIDE SEQUENCE [LARGE SCALE GENOMIC DNA]</scope>
    <source>
        <strain evidence="8">DSM 21368</strain>
    </source>
</reference>
<evidence type="ECO:0000256" key="5">
    <source>
        <dbReference type="SAM" id="SignalP"/>
    </source>
</evidence>
<comment type="subcellular location">
    <subcellularLocation>
        <location evidence="1">Secreted</location>
    </subcellularLocation>
</comment>